<dbReference type="InterPro" id="IPR052913">
    <property type="entry name" value="Glycopeptide_resist_protein"/>
</dbReference>
<dbReference type="RefSeq" id="WP_182501783.1">
    <property type="nucleotide sequence ID" value="NZ_JACJHX010000002.1"/>
</dbReference>
<dbReference type="Proteomes" id="UP000626697">
    <property type="component" value="Unassembled WGS sequence"/>
</dbReference>
<evidence type="ECO:0000313" key="3">
    <source>
        <dbReference type="Proteomes" id="UP000626697"/>
    </source>
</evidence>
<sequence>MEKRSSSYLRILTIVILSTAFIMSCSQLGAFAYEKISQTDQLFAANTSIGTVLVSGESKKQATEKLLHSIDEWQTKSGLSLTFADRKMTIPVHTIQFSLEESVRDAKNGIDNPLVSTITESNVKQMLKEIADEKLIETVKVSELRAEIQKQAGLLDMSEQVISLTDFFDDSVSVSVIAHAEKENIDVQSLSSWVESTPPIKIPAFGEFSFMNDLSVNAGNWSDEFLTQAASLVYEAGLSTNLQVLERNTSQELPEGVTVGYEAKVNRNGMDLKLANPNDFELTIAFKVTQPGVLTAEIRGYPTGRQYKVEVKDSKTIPYRKIVQYTALLPNGEDIKVKGKPGYSVSVYRETQDPLKKKLDSVQMSNDFYLPVNEVVLREMPVESEVEIEEDAQLDEEVNEEQVVGKDKVVLPPETSGEKENSLE</sequence>
<gene>
    <name evidence="2" type="ORF">HNP81_001028</name>
</gene>
<dbReference type="PANTHER" id="PTHR35788">
    <property type="entry name" value="EXPORTED PROTEIN-RELATED"/>
    <property type="match status" value="1"/>
</dbReference>
<organism evidence="2 3">
    <name type="scientific">Peribacillus huizhouensis</name>
    <dbReference type="NCBI Taxonomy" id="1501239"/>
    <lineage>
        <taxon>Bacteria</taxon>
        <taxon>Bacillati</taxon>
        <taxon>Bacillota</taxon>
        <taxon>Bacilli</taxon>
        <taxon>Bacillales</taxon>
        <taxon>Bacillaceae</taxon>
        <taxon>Peribacillus</taxon>
    </lineage>
</organism>
<dbReference type="EMBL" id="JACJHX010000002">
    <property type="protein sequence ID" value="MBA9025745.1"/>
    <property type="molecule type" value="Genomic_DNA"/>
</dbReference>
<reference evidence="2 3" key="1">
    <citation type="submission" date="2020-08" db="EMBL/GenBank/DDBJ databases">
        <title>Genomic Encyclopedia of Type Strains, Phase IV (KMG-IV): sequencing the most valuable type-strain genomes for metagenomic binning, comparative biology and taxonomic classification.</title>
        <authorList>
            <person name="Goeker M."/>
        </authorList>
    </citation>
    <scope>NUCLEOTIDE SEQUENCE [LARGE SCALE GENOMIC DNA]</scope>
    <source>
        <strain evidence="2 3">DSM 105481</strain>
    </source>
</reference>
<accession>A0ABR6CL41</accession>
<evidence type="ECO:0000313" key="2">
    <source>
        <dbReference type="EMBL" id="MBA9025745.1"/>
    </source>
</evidence>
<dbReference type="PROSITE" id="PS51257">
    <property type="entry name" value="PROKAR_LIPOPROTEIN"/>
    <property type="match status" value="1"/>
</dbReference>
<protein>
    <recommendedName>
        <fullName evidence="4">G5 domain-containing protein</fullName>
    </recommendedName>
</protein>
<evidence type="ECO:0008006" key="4">
    <source>
        <dbReference type="Google" id="ProtNLM"/>
    </source>
</evidence>
<proteinExistence type="predicted"/>
<keyword evidence="3" id="KW-1185">Reference proteome</keyword>
<feature type="region of interest" description="Disordered" evidence="1">
    <location>
        <begin position="395"/>
        <end position="424"/>
    </location>
</feature>
<dbReference type="PANTHER" id="PTHR35788:SF1">
    <property type="entry name" value="EXPORTED PROTEIN"/>
    <property type="match status" value="1"/>
</dbReference>
<name>A0ABR6CL41_9BACI</name>
<evidence type="ECO:0000256" key="1">
    <source>
        <dbReference type="SAM" id="MobiDB-lite"/>
    </source>
</evidence>
<dbReference type="Pfam" id="PF04294">
    <property type="entry name" value="VanW"/>
    <property type="match status" value="1"/>
</dbReference>
<dbReference type="InterPro" id="IPR007391">
    <property type="entry name" value="Vancomycin_resist_VanW"/>
</dbReference>
<comment type="caution">
    <text evidence="2">The sequence shown here is derived from an EMBL/GenBank/DDBJ whole genome shotgun (WGS) entry which is preliminary data.</text>
</comment>